<evidence type="ECO:0000256" key="2">
    <source>
        <dbReference type="ARBA" id="ARBA00011255"/>
    </source>
</evidence>
<reference evidence="8 9" key="1">
    <citation type="journal article" date="2015" name="Genome Announc.">
        <title>Draft Genome Sequences of Marine Isolates of Thalassomonas viridans and Thalassomonas actiniarum.</title>
        <authorList>
            <person name="Olonade I."/>
            <person name="van Zyl L.J."/>
            <person name="Trindade M."/>
        </authorList>
    </citation>
    <scope>NUCLEOTIDE SEQUENCE [LARGE SCALE GENOMIC DNA]</scope>
    <source>
        <strain evidence="8 9">XOM25</strain>
    </source>
</reference>
<sequence>MAGISFPGVGSGLQVSEIVTAIVNAEKVPYQNRVTQKQAEFTTDISAVGSLKSALQEVNTSLEALGDADNYQQRTASGRDDFIGIDTTKDAVVGNYSIQVDALASSHKLMSGAIDSSTPVGEGTMTIEVDGDSFDVAATATTTLSELRDLINDNAANDSVVATIITDGSDQHLVLNSKNTGVSSEIKITVDDIDGNDTDGTGLSQLAYDALAATPVLNMTEVDQALDAQITIDGNVTVSSSTNEFKDVIDGVTISARKVHDIAGGDDLSKATISEDNSNIATGINAFIESFNALVDLSNQLGKSEDGAVGALAGDSMLRNVMSKIRSQFTTDFETGVSSSGKTTHSMLAEFGVRTERSGHLSLDSDTLNDVIESDPDRVQNFFVGTDTSTGFVESMDELLEFYTQSDGLIDRRIEGNNNQISKLEKDVEAFNVKMDALEARLYAQYNSMDTLVAQLNSTGSYISQQLDNMPGVVKDS</sequence>
<dbReference type="InterPro" id="IPR003481">
    <property type="entry name" value="FliD_N"/>
</dbReference>
<dbReference type="GO" id="GO:0009424">
    <property type="term" value="C:bacterial-type flagellum hook"/>
    <property type="evidence" value="ECO:0007669"/>
    <property type="project" value="UniProtKB-UniRule"/>
</dbReference>
<feature type="domain" description="Flagellar hook-associated protein 2 C-terminal" evidence="7">
    <location>
        <begin position="225"/>
        <end position="458"/>
    </location>
</feature>
<dbReference type="InterPro" id="IPR010810">
    <property type="entry name" value="Flagellin_hook_IN_motif"/>
</dbReference>
<comment type="function">
    <text evidence="5">Required for morphogenesis and for the elongation of the flagellar filament by facilitating polymerization of the flagellin monomers at the tip of growing filament. Forms a capping structure, which prevents flagellin subunits (transported through the central channel of the flagellum) from leaking out without polymerization at the distal end.</text>
</comment>
<reference evidence="8 9" key="2">
    <citation type="journal article" date="2022" name="Mar. Drugs">
        <title>Bioassay-Guided Fractionation Leads to the Detection of Cholic Acid Generated by the Rare Thalassomonas sp.</title>
        <authorList>
            <person name="Pheiffer F."/>
            <person name="Schneider Y.K."/>
            <person name="Hansen E.H."/>
            <person name="Andersen J.H."/>
            <person name="Isaksson J."/>
            <person name="Busche T."/>
            <person name="R C."/>
            <person name="Kalinowski J."/>
            <person name="Zyl L.V."/>
            <person name="Trindade M."/>
        </authorList>
    </citation>
    <scope>NUCLEOTIDE SEQUENCE [LARGE SCALE GENOMIC DNA]</scope>
    <source>
        <strain evidence="8 9">XOM25</strain>
    </source>
</reference>
<dbReference type="PANTHER" id="PTHR30288">
    <property type="entry name" value="FLAGELLAR CAP/ASSEMBLY PROTEIN FLID"/>
    <property type="match status" value="1"/>
</dbReference>
<dbReference type="GO" id="GO:0007155">
    <property type="term" value="P:cell adhesion"/>
    <property type="evidence" value="ECO:0007669"/>
    <property type="project" value="InterPro"/>
</dbReference>
<evidence type="ECO:0000256" key="1">
    <source>
        <dbReference type="ARBA" id="ARBA00009764"/>
    </source>
</evidence>
<dbReference type="RefSeq" id="WP_044836527.1">
    <property type="nucleotide sequence ID" value="NZ_CP059733.1"/>
</dbReference>
<dbReference type="KEGG" id="tvd:SG34_021865"/>
<accession>A0AAF0C8L5</accession>
<keyword evidence="8" id="KW-0966">Cell projection</keyword>
<dbReference type="PANTHER" id="PTHR30288:SF0">
    <property type="entry name" value="FLAGELLAR HOOK-ASSOCIATED PROTEIN 2"/>
    <property type="match status" value="1"/>
</dbReference>
<keyword evidence="5" id="KW-0964">Secreted</keyword>
<dbReference type="Pfam" id="PF07196">
    <property type="entry name" value="Flagellin_IN"/>
    <property type="match status" value="1"/>
</dbReference>
<evidence type="ECO:0000313" key="9">
    <source>
        <dbReference type="Proteomes" id="UP000032352"/>
    </source>
</evidence>
<comment type="subunit">
    <text evidence="2 5">Homopentamer.</text>
</comment>
<organism evidence="8 9">
    <name type="scientific">Thalassomonas viridans</name>
    <dbReference type="NCBI Taxonomy" id="137584"/>
    <lineage>
        <taxon>Bacteria</taxon>
        <taxon>Pseudomonadati</taxon>
        <taxon>Pseudomonadota</taxon>
        <taxon>Gammaproteobacteria</taxon>
        <taxon>Alteromonadales</taxon>
        <taxon>Colwelliaceae</taxon>
        <taxon>Thalassomonas</taxon>
    </lineage>
</organism>
<comment type="similarity">
    <text evidence="1 5">Belongs to the FliD family.</text>
</comment>
<protein>
    <recommendedName>
        <fullName evidence="5">Flagellar hook-associated protein 2</fullName>
        <shortName evidence="5">HAP2</shortName>
    </recommendedName>
    <alternativeName>
        <fullName evidence="5">Flagellar cap protein</fullName>
    </alternativeName>
</protein>
<feature type="domain" description="Flagellar hook-associated protein 2 N-terminal" evidence="6">
    <location>
        <begin position="11"/>
        <end position="107"/>
    </location>
</feature>
<feature type="coiled-coil region" evidence="5">
    <location>
        <begin position="414"/>
        <end position="441"/>
    </location>
</feature>
<dbReference type="GO" id="GO:0009421">
    <property type="term" value="C:bacterial-type flagellum filament cap"/>
    <property type="evidence" value="ECO:0007669"/>
    <property type="project" value="InterPro"/>
</dbReference>
<gene>
    <name evidence="8" type="primary">fliD</name>
    <name evidence="8" type="ORF">SG34_021865</name>
</gene>
<dbReference type="Pfam" id="PF07195">
    <property type="entry name" value="FliD_C"/>
    <property type="match status" value="1"/>
</dbReference>
<evidence type="ECO:0000259" key="6">
    <source>
        <dbReference type="Pfam" id="PF02465"/>
    </source>
</evidence>
<dbReference type="Pfam" id="PF02465">
    <property type="entry name" value="FliD_N"/>
    <property type="match status" value="1"/>
</dbReference>
<name>A0AAF0C8L5_9GAMM</name>
<dbReference type="EMBL" id="CP059733">
    <property type="protein sequence ID" value="WDE03989.1"/>
    <property type="molecule type" value="Genomic_DNA"/>
</dbReference>
<comment type="subcellular location">
    <subcellularLocation>
        <location evidence="5">Secreted</location>
    </subcellularLocation>
    <subcellularLocation>
        <location evidence="5">Bacterial flagellum</location>
    </subcellularLocation>
</comment>
<evidence type="ECO:0000256" key="3">
    <source>
        <dbReference type="ARBA" id="ARBA00023054"/>
    </source>
</evidence>
<evidence type="ECO:0000256" key="4">
    <source>
        <dbReference type="ARBA" id="ARBA00023143"/>
    </source>
</evidence>
<proteinExistence type="inferred from homology"/>
<evidence type="ECO:0000256" key="5">
    <source>
        <dbReference type="RuleBase" id="RU362066"/>
    </source>
</evidence>
<keyword evidence="4 5" id="KW-0975">Bacterial flagellum</keyword>
<dbReference type="GO" id="GO:0071973">
    <property type="term" value="P:bacterial-type flagellum-dependent cell motility"/>
    <property type="evidence" value="ECO:0007669"/>
    <property type="project" value="TreeGrafter"/>
</dbReference>
<dbReference type="GO" id="GO:0005576">
    <property type="term" value="C:extracellular region"/>
    <property type="evidence" value="ECO:0007669"/>
    <property type="project" value="UniProtKB-SubCell"/>
</dbReference>
<dbReference type="InterPro" id="IPR010809">
    <property type="entry name" value="FliD_C"/>
</dbReference>
<evidence type="ECO:0000259" key="7">
    <source>
        <dbReference type="Pfam" id="PF07195"/>
    </source>
</evidence>
<keyword evidence="8" id="KW-0282">Flagellum</keyword>
<evidence type="ECO:0000313" key="8">
    <source>
        <dbReference type="EMBL" id="WDE03989.1"/>
    </source>
</evidence>
<dbReference type="AlphaFoldDB" id="A0AAF0C8L5"/>
<keyword evidence="8" id="KW-0969">Cilium</keyword>
<keyword evidence="3 5" id="KW-0175">Coiled coil</keyword>
<dbReference type="InterPro" id="IPR040026">
    <property type="entry name" value="FliD"/>
</dbReference>
<keyword evidence="9" id="KW-1185">Reference proteome</keyword>
<dbReference type="Proteomes" id="UP000032352">
    <property type="component" value="Chromosome"/>
</dbReference>